<feature type="domain" description="Bacterioopsin transcriptional activator GAF and HTH associated" evidence="4">
    <location>
        <begin position="11"/>
        <end position="154"/>
    </location>
</feature>
<dbReference type="Pfam" id="PF15915">
    <property type="entry name" value="BAT"/>
    <property type="match status" value="1"/>
</dbReference>
<feature type="domain" description="HTH bat-type" evidence="3">
    <location>
        <begin position="173"/>
        <end position="224"/>
    </location>
</feature>
<evidence type="ECO:0000256" key="2">
    <source>
        <dbReference type="ARBA" id="ARBA00023163"/>
    </source>
</evidence>
<evidence type="ECO:0000313" key="6">
    <source>
        <dbReference type="EMBL" id="SEF80836.1"/>
    </source>
</evidence>
<dbReference type="PANTHER" id="PTHR34236:SF1">
    <property type="entry name" value="DIMETHYL SULFOXIDE REDUCTASE TRANSCRIPTIONAL ACTIVATOR"/>
    <property type="match status" value="1"/>
</dbReference>
<dbReference type="InterPro" id="IPR031803">
    <property type="entry name" value="BAT_GAF/HTH-assoc"/>
</dbReference>
<dbReference type="EMBL" id="FNVN01000001">
    <property type="protein sequence ID" value="SEF80836.1"/>
    <property type="molecule type" value="Genomic_DNA"/>
</dbReference>
<dbReference type="RefSeq" id="WP_103990542.1">
    <property type="nucleotide sequence ID" value="NZ_CP031311.1"/>
</dbReference>
<evidence type="ECO:0000313" key="7">
    <source>
        <dbReference type="Proteomes" id="UP000236740"/>
    </source>
</evidence>
<dbReference type="EMBL" id="CP031311">
    <property type="protein sequence ID" value="QCC46857.1"/>
    <property type="molecule type" value="Genomic_DNA"/>
</dbReference>
<organism evidence="6 7">
    <name type="scientific">Halobellus limi</name>
    <dbReference type="NCBI Taxonomy" id="699433"/>
    <lineage>
        <taxon>Archaea</taxon>
        <taxon>Methanobacteriati</taxon>
        <taxon>Methanobacteriota</taxon>
        <taxon>Stenosarchaea group</taxon>
        <taxon>Halobacteria</taxon>
        <taxon>Halobacteriales</taxon>
        <taxon>Haloferacaceae</taxon>
        <taxon>Halobellus</taxon>
    </lineage>
</organism>
<accession>A0A1H5V0U1</accession>
<dbReference type="PANTHER" id="PTHR34236">
    <property type="entry name" value="DIMETHYL SULFOXIDE REDUCTASE TRANSCRIPTIONAL ACTIVATOR"/>
    <property type="match status" value="1"/>
</dbReference>
<keyword evidence="7" id="KW-1185">Reference proteome</keyword>
<sequence>MANKSASDRDDPVSEVEFVLRGSKYPFVALSDAENCAVELVGMLPRKGDRYAEFFNVNGVDPQRVLALAEEYETVEASLLSTYDDVSLFEFLVSDGCPAQHLGTLGGLPRTARATDGEGRIVAEVPAQYDTRAVIEGFLDEYPDAELTGIREKENIEPMFSGGTYQQLLSTQLTDKQREVIQTAFEAGYYDWPREATGEEVAAALDITSATFSEQIHAAERKLLSALFADAE</sequence>
<dbReference type="Gene3D" id="1.10.10.10">
    <property type="entry name" value="Winged helix-like DNA-binding domain superfamily/Winged helix DNA-binding domain"/>
    <property type="match status" value="1"/>
</dbReference>
<evidence type="ECO:0000313" key="8">
    <source>
        <dbReference type="Proteomes" id="UP000296733"/>
    </source>
</evidence>
<evidence type="ECO:0000259" key="3">
    <source>
        <dbReference type="Pfam" id="PF04967"/>
    </source>
</evidence>
<reference evidence="6 7" key="1">
    <citation type="submission" date="2016-10" db="EMBL/GenBank/DDBJ databases">
        <authorList>
            <person name="de Groot N.N."/>
        </authorList>
    </citation>
    <scope>NUCLEOTIDE SEQUENCE [LARGE SCALE GENOMIC DNA]</scope>
    <source>
        <strain evidence="6 7">CGMCC 1.10331</strain>
    </source>
</reference>
<evidence type="ECO:0000256" key="1">
    <source>
        <dbReference type="ARBA" id="ARBA00023015"/>
    </source>
</evidence>
<dbReference type="GeneID" id="39857177"/>
<dbReference type="Proteomes" id="UP000236740">
    <property type="component" value="Unassembled WGS sequence"/>
</dbReference>
<keyword evidence="2" id="KW-0804">Transcription</keyword>
<dbReference type="InterPro" id="IPR007050">
    <property type="entry name" value="HTH_bacterioopsin"/>
</dbReference>
<gene>
    <name evidence="5" type="ORF">DV707_03775</name>
    <name evidence="6" type="ORF">SAMN04488133_0802</name>
</gene>
<dbReference type="AlphaFoldDB" id="A0A1H5V0U1"/>
<dbReference type="KEGG" id="hlm:DV707_03775"/>
<proteinExistence type="predicted"/>
<dbReference type="InterPro" id="IPR036388">
    <property type="entry name" value="WH-like_DNA-bd_sf"/>
</dbReference>
<evidence type="ECO:0000313" key="5">
    <source>
        <dbReference type="EMBL" id="QCC46857.1"/>
    </source>
</evidence>
<keyword evidence="1" id="KW-0805">Transcription regulation</keyword>
<dbReference type="Proteomes" id="UP000296733">
    <property type="component" value="Chromosome"/>
</dbReference>
<dbReference type="Pfam" id="PF04967">
    <property type="entry name" value="HTH_10"/>
    <property type="match status" value="1"/>
</dbReference>
<evidence type="ECO:0000259" key="4">
    <source>
        <dbReference type="Pfam" id="PF15915"/>
    </source>
</evidence>
<dbReference type="OrthoDB" id="165911at2157"/>
<name>A0A1H5V0U1_9EURY</name>
<protein>
    <submittedName>
        <fullName evidence="5">Helix-turn-helix domain-containing protein</fullName>
    </submittedName>
    <submittedName>
        <fullName evidence="6">Predicted DNA binding protein, contains HTH domain</fullName>
    </submittedName>
</protein>
<reference evidence="5 8" key="2">
    <citation type="journal article" date="2019" name="Nat. Commun.">
        <title>A new type of DNA phosphorothioation-based antiviral system in archaea.</title>
        <authorList>
            <person name="Xiong L."/>
            <person name="Liu S."/>
            <person name="Chen S."/>
            <person name="Xiao Y."/>
            <person name="Zhu B."/>
            <person name="Gao Y."/>
            <person name="Zhang Y."/>
            <person name="Chen B."/>
            <person name="Luo J."/>
            <person name="Deng Z."/>
            <person name="Chen X."/>
            <person name="Wang L."/>
            <person name="Chen S."/>
        </authorList>
    </citation>
    <scope>NUCLEOTIDE SEQUENCE [LARGE SCALE GENOMIC DNA]</scope>
    <source>
        <strain evidence="5 8">CGMCC 1.10331</strain>
    </source>
</reference>